<dbReference type="OMA" id="SFNGMDP"/>
<feature type="region of interest" description="Disordered" evidence="1">
    <location>
        <begin position="84"/>
        <end position="117"/>
    </location>
</feature>
<feature type="region of interest" description="Disordered" evidence="1">
    <location>
        <begin position="222"/>
        <end position="241"/>
    </location>
</feature>
<feature type="compositionally biased region" description="Polar residues" evidence="1">
    <location>
        <begin position="194"/>
        <end position="204"/>
    </location>
</feature>
<evidence type="ECO:0000313" key="2">
    <source>
        <dbReference type="EMBL" id="CDM34345.1"/>
    </source>
</evidence>
<sequence>MKRNAPSPKPQGFSSHEPFELNPNVSILCPEAINFSAASSRSLIENINADNADRHLDHQSAGDQLDILRLEVLRLKLLKSQRPNSILGNEMPPYATPAPTQSSSSNGQPGPTVPNSMRTRASVLSESEISVLDIGPSLQFPDIPARRNSSAANPHDGIGLARTTSPSFALGLSSDTLDHPVERRLEVGELGSVTLTSDSTSSHNEFTRNLRQRRQNQPNITLASSQEPQPHYGNHSLTASGDHGLREGFDFGHNPTSFVDKANSWIFSLSAPQPPQSPTLPPLPILQRTQSSVAGINPALLTMHNTEQVGRNAHDAAGFQGADQT</sequence>
<feature type="region of interest" description="Disordered" evidence="1">
    <location>
        <begin position="1"/>
        <end position="21"/>
    </location>
</feature>
<gene>
    <name evidence="2" type="ORF">PROQFM164_S03g001069</name>
</gene>
<name>W6QD06_PENRF</name>
<accession>W6QD06</accession>
<keyword evidence="3" id="KW-1185">Reference proteome</keyword>
<dbReference type="EMBL" id="HG792017">
    <property type="protein sequence ID" value="CDM34345.1"/>
    <property type="molecule type" value="Genomic_DNA"/>
</dbReference>
<feature type="compositionally biased region" description="Polar residues" evidence="1">
    <location>
        <begin position="98"/>
        <end position="117"/>
    </location>
</feature>
<reference evidence="2" key="1">
    <citation type="journal article" date="2014" name="Nat. Commun.">
        <title>Multiple recent horizontal transfers of a large genomic region in cheese making fungi.</title>
        <authorList>
            <person name="Cheeseman K."/>
            <person name="Ropars J."/>
            <person name="Renault P."/>
            <person name="Dupont J."/>
            <person name="Gouzy J."/>
            <person name="Branca A."/>
            <person name="Abraham A.L."/>
            <person name="Ceppi M."/>
            <person name="Conseiller E."/>
            <person name="Debuchy R."/>
            <person name="Malagnac F."/>
            <person name="Goarin A."/>
            <person name="Silar P."/>
            <person name="Lacoste S."/>
            <person name="Sallet E."/>
            <person name="Bensimon A."/>
            <person name="Giraud T."/>
            <person name="Brygoo Y."/>
        </authorList>
    </citation>
    <scope>NUCLEOTIDE SEQUENCE [LARGE SCALE GENOMIC DNA]</scope>
    <source>
        <strain evidence="2">FM164</strain>
    </source>
</reference>
<dbReference type="OrthoDB" id="4356447at2759"/>
<proteinExistence type="predicted"/>
<evidence type="ECO:0000313" key="3">
    <source>
        <dbReference type="Proteomes" id="UP000030686"/>
    </source>
</evidence>
<organism evidence="2 3">
    <name type="scientific">Penicillium roqueforti (strain FM164)</name>
    <dbReference type="NCBI Taxonomy" id="1365484"/>
    <lineage>
        <taxon>Eukaryota</taxon>
        <taxon>Fungi</taxon>
        <taxon>Dikarya</taxon>
        <taxon>Ascomycota</taxon>
        <taxon>Pezizomycotina</taxon>
        <taxon>Eurotiomycetes</taxon>
        <taxon>Eurotiomycetidae</taxon>
        <taxon>Eurotiales</taxon>
        <taxon>Aspergillaceae</taxon>
        <taxon>Penicillium</taxon>
    </lineage>
</organism>
<feature type="region of interest" description="Disordered" evidence="1">
    <location>
        <begin position="194"/>
        <end position="215"/>
    </location>
</feature>
<dbReference type="AlphaFoldDB" id="W6QD06"/>
<protein>
    <submittedName>
        <fullName evidence="2">Uncharacterized protein</fullName>
    </submittedName>
</protein>
<evidence type="ECO:0000256" key="1">
    <source>
        <dbReference type="SAM" id="MobiDB-lite"/>
    </source>
</evidence>
<dbReference type="Proteomes" id="UP000030686">
    <property type="component" value="Unassembled WGS sequence"/>
</dbReference>